<evidence type="ECO:0000313" key="1">
    <source>
        <dbReference type="EMBL" id="KAJ6264527.1"/>
    </source>
</evidence>
<dbReference type="AlphaFoldDB" id="A0AAD6J650"/>
<dbReference type="Proteomes" id="UP001221413">
    <property type="component" value="Unassembled WGS sequence"/>
</dbReference>
<reference evidence="1" key="1">
    <citation type="submission" date="2023-01" db="EMBL/GenBank/DDBJ databases">
        <title>The chitinases involved in constricting ring structure development in the nematode-trapping fungus Drechslerella dactyloides.</title>
        <authorList>
            <person name="Wang R."/>
            <person name="Zhang L."/>
            <person name="Tang P."/>
            <person name="Li S."/>
            <person name="Liang L."/>
        </authorList>
    </citation>
    <scope>NUCLEOTIDE SEQUENCE</scope>
    <source>
        <strain evidence="1">YMF1.00031</strain>
    </source>
</reference>
<accession>A0AAD6J650</accession>
<dbReference type="EMBL" id="JAQGDS010000001">
    <property type="protein sequence ID" value="KAJ6264527.1"/>
    <property type="molecule type" value="Genomic_DNA"/>
</dbReference>
<keyword evidence="2" id="KW-1185">Reference proteome</keyword>
<name>A0AAD6J650_DREDA</name>
<comment type="caution">
    <text evidence="1">The sequence shown here is derived from an EMBL/GenBank/DDBJ whole genome shotgun (WGS) entry which is preliminary data.</text>
</comment>
<gene>
    <name evidence="1" type="ORF">Dda_0674</name>
</gene>
<evidence type="ECO:0000313" key="2">
    <source>
        <dbReference type="Proteomes" id="UP001221413"/>
    </source>
</evidence>
<protein>
    <submittedName>
        <fullName evidence="1">Uncharacterized protein</fullName>
    </submittedName>
</protein>
<proteinExistence type="predicted"/>
<sequence>MSQLCLADMTGCIRELQAEAEALPMANRLDRLGMSSPRLTVRLFRPAVRPVVSNGLLRQGC</sequence>
<organism evidence="1 2">
    <name type="scientific">Drechslerella dactyloides</name>
    <name type="common">Nematode-trapping fungus</name>
    <name type="synonym">Arthrobotrys dactyloides</name>
    <dbReference type="NCBI Taxonomy" id="74499"/>
    <lineage>
        <taxon>Eukaryota</taxon>
        <taxon>Fungi</taxon>
        <taxon>Dikarya</taxon>
        <taxon>Ascomycota</taxon>
        <taxon>Pezizomycotina</taxon>
        <taxon>Orbiliomycetes</taxon>
        <taxon>Orbiliales</taxon>
        <taxon>Orbiliaceae</taxon>
        <taxon>Drechslerella</taxon>
    </lineage>
</organism>